<evidence type="ECO:0000256" key="7">
    <source>
        <dbReference type="ARBA" id="ARBA00023136"/>
    </source>
</evidence>
<evidence type="ECO:0000256" key="5">
    <source>
        <dbReference type="ARBA" id="ARBA00022989"/>
    </source>
</evidence>
<evidence type="ECO:0000256" key="6">
    <source>
        <dbReference type="ARBA" id="ARBA00023040"/>
    </source>
</evidence>
<feature type="transmembrane region" description="Helical" evidence="13">
    <location>
        <begin position="20"/>
        <end position="42"/>
    </location>
</feature>
<dbReference type="GeneTree" id="ENSGT01150000286937"/>
<dbReference type="GO" id="GO:0004930">
    <property type="term" value="F:G protein-coupled receptor activity"/>
    <property type="evidence" value="ECO:0007669"/>
    <property type="project" value="UniProtKB-KW"/>
</dbReference>
<dbReference type="SUPFAM" id="SSF81321">
    <property type="entry name" value="Family A G protein-coupled receptor-like"/>
    <property type="match status" value="1"/>
</dbReference>
<feature type="transmembrane region" description="Helical" evidence="13">
    <location>
        <begin position="54"/>
        <end position="77"/>
    </location>
</feature>
<dbReference type="FunFam" id="1.20.1070.10:FF:000065">
    <property type="entry name" value="G-protein coupled receptor 4"/>
    <property type="match status" value="1"/>
</dbReference>
<evidence type="ECO:0000256" key="3">
    <source>
        <dbReference type="ARBA" id="ARBA00022475"/>
    </source>
</evidence>
<dbReference type="Gene3D" id="1.20.1070.10">
    <property type="entry name" value="Rhodopsin 7-helix transmembrane proteins"/>
    <property type="match status" value="1"/>
</dbReference>
<evidence type="ECO:0000256" key="8">
    <source>
        <dbReference type="ARBA" id="ARBA00023157"/>
    </source>
</evidence>
<dbReference type="PROSITE" id="PS00237">
    <property type="entry name" value="G_PROTEIN_RECEP_F1_1"/>
    <property type="match status" value="1"/>
</dbReference>
<evidence type="ECO:0000259" key="14">
    <source>
        <dbReference type="PROSITE" id="PS50262"/>
    </source>
</evidence>
<dbReference type="GO" id="GO:0007189">
    <property type="term" value="P:adenylate cyclase-activating G protein-coupled receptor signaling pathway"/>
    <property type="evidence" value="ECO:0007669"/>
    <property type="project" value="Ensembl"/>
</dbReference>
<dbReference type="PRINTS" id="PR00237">
    <property type="entry name" value="GPCRRHODOPSN"/>
</dbReference>
<sequence length="342" mass="39407">MVSDNCSVSYHLNNELDKHLFPILYSILIIVSVPANAASLCISVCQVKRKNELGIYLFSLSLADLFYTLTLPLWIYYAQNGDNWLLSSDVCKFSVFLKYLNYYTSSAFLTCISVDRYLAVVYPLRFHYLRTRRFALFVSLLAWAFEIISNYKFLKEDEIFTENRSDPNHTNHTLCYDTYPIRQWQAYLNYYRICVGYVAPLAIMIFCYHKIYHAVKHNQATQESDKKKISHLLLSIILTFFICFTPYHIVLLIRSIIEPCNFPSAQKMFVPYRLTTALTSLNCIADPILYCFVSETGRTDIWNVFRCGSSASQSGAPPSQNLAISSSSQDRTMKAIESATFL</sequence>
<dbReference type="PANTHER" id="PTHR24234:SF15">
    <property type="entry name" value="G PROTEIN-COUPLED RECEPTOR 65"/>
    <property type="match status" value="1"/>
</dbReference>
<keyword evidence="8" id="KW-1015">Disulfide bond</keyword>
<dbReference type="PROSITE" id="PS50262">
    <property type="entry name" value="G_PROTEIN_RECEP_F1_2"/>
    <property type="match status" value="1"/>
</dbReference>
<dbReference type="Proteomes" id="UP000694421">
    <property type="component" value="Unplaced"/>
</dbReference>
<dbReference type="InterPro" id="IPR005464">
    <property type="entry name" value="Psych_rcpt"/>
</dbReference>
<comment type="subcellular location">
    <subcellularLocation>
        <location evidence="1">Cell membrane</location>
        <topology evidence="1">Multi-pass membrane protein</topology>
    </subcellularLocation>
</comment>
<keyword evidence="7 13" id="KW-0472">Membrane</keyword>
<dbReference type="GO" id="GO:0005886">
    <property type="term" value="C:plasma membrane"/>
    <property type="evidence" value="ECO:0007669"/>
    <property type="project" value="UniProtKB-SubCell"/>
</dbReference>
<dbReference type="GO" id="GO:0071468">
    <property type="term" value="P:cellular response to acidic pH"/>
    <property type="evidence" value="ECO:0007669"/>
    <property type="project" value="Ensembl"/>
</dbReference>
<accession>A0A8D0BSR7</accession>
<evidence type="ECO:0000256" key="2">
    <source>
        <dbReference type="ARBA" id="ARBA00010663"/>
    </source>
</evidence>
<evidence type="ECO:0000313" key="15">
    <source>
        <dbReference type="Ensembl" id="ENSSMRP00000015366.1"/>
    </source>
</evidence>
<dbReference type="GO" id="GO:0051496">
    <property type="term" value="P:positive regulation of stress fiber assembly"/>
    <property type="evidence" value="ECO:0007669"/>
    <property type="project" value="Ensembl"/>
</dbReference>
<proteinExistence type="inferred from homology"/>
<dbReference type="PANTHER" id="PTHR24234">
    <property type="entry name" value="LYSOPHOSPHATIDIC ACID RECEPTOR 5/SPHINGOSYLPHOSPHORYLCHOLINE RECEPTOR"/>
    <property type="match status" value="1"/>
</dbReference>
<name>A0A8D0BSR7_SALMN</name>
<keyword evidence="16" id="KW-1185">Reference proteome</keyword>
<comment type="similarity">
    <text evidence="2 12">Belongs to the G-protein coupled receptor 1 family.</text>
</comment>
<reference evidence="15" key="2">
    <citation type="submission" date="2025-09" db="UniProtKB">
        <authorList>
            <consortium name="Ensembl"/>
        </authorList>
    </citation>
    <scope>IDENTIFICATION</scope>
</reference>
<keyword evidence="11 12" id="KW-0807">Transducer</keyword>
<feature type="transmembrane region" description="Helical" evidence="13">
    <location>
        <begin position="102"/>
        <end position="122"/>
    </location>
</feature>
<protein>
    <submittedName>
        <fullName evidence="15">G protein-coupled receptor 65</fullName>
    </submittedName>
</protein>
<evidence type="ECO:0000256" key="1">
    <source>
        <dbReference type="ARBA" id="ARBA00004651"/>
    </source>
</evidence>
<reference evidence="15" key="1">
    <citation type="submission" date="2025-08" db="UniProtKB">
        <authorList>
            <consortium name="Ensembl"/>
        </authorList>
    </citation>
    <scope>IDENTIFICATION</scope>
</reference>
<dbReference type="GO" id="GO:0031901">
    <property type="term" value="C:early endosome membrane"/>
    <property type="evidence" value="ECO:0007669"/>
    <property type="project" value="Ensembl"/>
</dbReference>
<keyword evidence="6 12" id="KW-0297">G-protein coupled receptor</keyword>
<evidence type="ECO:0000313" key="16">
    <source>
        <dbReference type="Proteomes" id="UP000694421"/>
    </source>
</evidence>
<evidence type="ECO:0000256" key="12">
    <source>
        <dbReference type="RuleBase" id="RU000688"/>
    </source>
</evidence>
<dbReference type="OMA" id="ICNQKVY"/>
<feature type="transmembrane region" description="Helical" evidence="13">
    <location>
        <begin position="134"/>
        <end position="154"/>
    </location>
</feature>
<evidence type="ECO:0000256" key="4">
    <source>
        <dbReference type="ARBA" id="ARBA00022692"/>
    </source>
</evidence>
<evidence type="ECO:0000256" key="11">
    <source>
        <dbReference type="ARBA" id="ARBA00023224"/>
    </source>
</evidence>
<keyword evidence="5 13" id="KW-1133">Transmembrane helix</keyword>
<dbReference type="Ensembl" id="ENSSMRT00000017907.1">
    <property type="protein sequence ID" value="ENSSMRP00000015366.1"/>
    <property type="gene ID" value="ENSSMRG00000011926.1"/>
</dbReference>
<evidence type="ECO:0000256" key="13">
    <source>
        <dbReference type="SAM" id="Phobius"/>
    </source>
</evidence>
<dbReference type="Pfam" id="PF00001">
    <property type="entry name" value="7tm_1"/>
    <property type="match status" value="1"/>
</dbReference>
<dbReference type="PRINTS" id="PR01649">
    <property type="entry name" value="PSYCHOSINER"/>
</dbReference>
<dbReference type="InterPro" id="IPR017452">
    <property type="entry name" value="GPCR_Rhodpsn_7TM"/>
</dbReference>
<keyword evidence="4 12" id="KW-0812">Transmembrane</keyword>
<keyword evidence="9 12" id="KW-0675">Receptor</keyword>
<feature type="transmembrane region" description="Helical" evidence="13">
    <location>
        <begin position="232"/>
        <end position="253"/>
    </location>
</feature>
<organism evidence="15 16">
    <name type="scientific">Salvator merianae</name>
    <name type="common">Argentine black and white tegu</name>
    <name type="synonym">Tupinambis merianae</name>
    <dbReference type="NCBI Taxonomy" id="96440"/>
    <lineage>
        <taxon>Eukaryota</taxon>
        <taxon>Metazoa</taxon>
        <taxon>Chordata</taxon>
        <taxon>Craniata</taxon>
        <taxon>Vertebrata</taxon>
        <taxon>Euteleostomi</taxon>
        <taxon>Lepidosauria</taxon>
        <taxon>Squamata</taxon>
        <taxon>Bifurcata</taxon>
        <taxon>Unidentata</taxon>
        <taxon>Episquamata</taxon>
        <taxon>Laterata</taxon>
        <taxon>Teiioidea</taxon>
        <taxon>Teiidae</taxon>
        <taxon>Salvator</taxon>
    </lineage>
</organism>
<dbReference type="GO" id="GO:0031902">
    <property type="term" value="C:late endosome membrane"/>
    <property type="evidence" value="ECO:0007669"/>
    <property type="project" value="Ensembl"/>
</dbReference>
<evidence type="ECO:0000256" key="9">
    <source>
        <dbReference type="ARBA" id="ARBA00023170"/>
    </source>
</evidence>
<feature type="domain" description="G-protein coupled receptors family 1 profile" evidence="14">
    <location>
        <begin position="35"/>
        <end position="290"/>
    </location>
</feature>
<evidence type="ECO:0000256" key="10">
    <source>
        <dbReference type="ARBA" id="ARBA00023180"/>
    </source>
</evidence>
<keyword evidence="3" id="KW-1003">Cell membrane</keyword>
<dbReference type="InterPro" id="IPR000276">
    <property type="entry name" value="GPCR_Rhodpsn"/>
</dbReference>
<keyword evidence="10" id="KW-0325">Glycoprotein</keyword>
<feature type="transmembrane region" description="Helical" evidence="13">
    <location>
        <begin position="190"/>
        <end position="211"/>
    </location>
</feature>
<dbReference type="AlphaFoldDB" id="A0A8D0BSR7"/>